<evidence type="ECO:0000256" key="2">
    <source>
        <dbReference type="SAM" id="MobiDB-lite"/>
    </source>
</evidence>
<feature type="region of interest" description="Disordered" evidence="2">
    <location>
        <begin position="25"/>
        <end position="52"/>
    </location>
</feature>
<proteinExistence type="predicted"/>
<feature type="coiled-coil region" evidence="1">
    <location>
        <begin position="82"/>
        <end position="156"/>
    </location>
</feature>
<accession>A0ABQ9ZAE5</accession>
<feature type="compositionally biased region" description="Basic and acidic residues" evidence="2">
    <location>
        <begin position="42"/>
        <end position="51"/>
    </location>
</feature>
<name>A0ABQ9ZAE5_9CRUS</name>
<reference evidence="3 4" key="1">
    <citation type="journal article" date="2023" name="Nucleic Acids Res.">
        <title>The hologenome of Daphnia magna reveals possible DNA methylation and microbiome-mediated evolution of the host genome.</title>
        <authorList>
            <person name="Chaturvedi A."/>
            <person name="Li X."/>
            <person name="Dhandapani V."/>
            <person name="Marshall H."/>
            <person name="Kissane S."/>
            <person name="Cuenca-Cambronero M."/>
            <person name="Asole G."/>
            <person name="Calvet F."/>
            <person name="Ruiz-Romero M."/>
            <person name="Marangio P."/>
            <person name="Guigo R."/>
            <person name="Rago D."/>
            <person name="Mirbahai L."/>
            <person name="Eastwood N."/>
            <person name="Colbourne J.K."/>
            <person name="Zhou J."/>
            <person name="Mallon E."/>
            <person name="Orsini L."/>
        </authorList>
    </citation>
    <scope>NUCLEOTIDE SEQUENCE [LARGE SCALE GENOMIC DNA]</scope>
    <source>
        <strain evidence="3">LRV0_1</strain>
    </source>
</reference>
<organism evidence="3 4">
    <name type="scientific">Daphnia magna</name>
    <dbReference type="NCBI Taxonomy" id="35525"/>
    <lineage>
        <taxon>Eukaryota</taxon>
        <taxon>Metazoa</taxon>
        <taxon>Ecdysozoa</taxon>
        <taxon>Arthropoda</taxon>
        <taxon>Crustacea</taxon>
        <taxon>Branchiopoda</taxon>
        <taxon>Diplostraca</taxon>
        <taxon>Cladocera</taxon>
        <taxon>Anomopoda</taxon>
        <taxon>Daphniidae</taxon>
        <taxon>Daphnia</taxon>
    </lineage>
</organism>
<feature type="compositionally biased region" description="Polar residues" evidence="2">
    <location>
        <begin position="27"/>
        <end position="41"/>
    </location>
</feature>
<protein>
    <submittedName>
        <fullName evidence="3">Uncharacterized protein</fullName>
    </submittedName>
</protein>
<evidence type="ECO:0000313" key="4">
    <source>
        <dbReference type="Proteomes" id="UP001234178"/>
    </source>
</evidence>
<comment type="caution">
    <text evidence="3">The sequence shown here is derived from an EMBL/GenBank/DDBJ whole genome shotgun (WGS) entry which is preliminary data.</text>
</comment>
<evidence type="ECO:0000256" key="1">
    <source>
        <dbReference type="SAM" id="Coils"/>
    </source>
</evidence>
<sequence length="350" mass="39476">MLKLSGSMMDDVSDYMTPIPIFLPELQNPSDNQTEFQSQHEFSPDRNENTNRNHLATSSFCLQLTFNGIRGADRPSSIQLSSQSLEDEARQSEEQLAASRQTLSILEDEVLKLERANKELCSESEIKELLVLEQAINRLEEELAQCRTSAINSSEELVLKTAAAKATRTKRFETECALRELQLSICRRKLEYATAKALNEEDEGSCSSDEDSSISVSNLPEEEERINILQNELEELNQLNNRALSEAKEAELLNANRQSELARAQLDVEQKISMGRSECEARRQNLDEKRRQLEINCSYLVTLRQKTAHAKLGEIALLQQIALIDAARKVENLERLAQNLIGANSSSYNG</sequence>
<evidence type="ECO:0000313" key="3">
    <source>
        <dbReference type="EMBL" id="KAK4009867.1"/>
    </source>
</evidence>
<keyword evidence="4" id="KW-1185">Reference proteome</keyword>
<gene>
    <name evidence="3" type="ORF">OUZ56_019012</name>
</gene>
<dbReference type="Proteomes" id="UP001234178">
    <property type="component" value="Unassembled WGS sequence"/>
</dbReference>
<keyword evidence="1" id="KW-0175">Coiled coil</keyword>
<dbReference type="EMBL" id="JAOYFB010000003">
    <property type="protein sequence ID" value="KAK4009867.1"/>
    <property type="molecule type" value="Genomic_DNA"/>
</dbReference>
<feature type="coiled-coil region" evidence="1">
    <location>
        <begin position="219"/>
        <end position="296"/>
    </location>
</feature>